<feature type="compositionally biased region" description="Pro residues" evidence="2">
    <location>
        <begin position="434"/>
        <end position="453"/>
    </location>
</feature>
<feature type="domain" description="SRCR" evidence="5">
    <location>
        <begin position="14"/>
        <end position="122"/>
    </location>
</feature>
<dbReference type="SMART" id="SM00202">
    <property type="entry name" value="SR"/>
    <property type="match status" value="1"/>
</dbReference>
<feature type="region of interest" description="Disordered" evidence="2">
    <location>
        <begin position="717"/>
        <end position="801"/>
    </location>
</feature>
<dbReference type="Pfam" id="PF00530">
    <property type="entry name" value="SRCR"/>
    <property type="match status" value="1"/>
</dbReference>
<keyword evidence="3" id="KW-0472">Membrane</keyword>
<evidence type="ECO:0000256" key="1">
    <source>
        <dbReference type="ARBA" id="ARBA00023157"/>
    </source>
</evidence>
<dbReference type="CDD" id="cd04508">
    <property type="entry name" value="Tudor_SF"/>
    <property type="match status" value="1"/>
</dbReference>
<feature type="transmembrane region" description="Helical" evidence="3">
    <location>
        <begin position="918"/>
        <end position="939"/>
    </location>
</feature>
<sequence>MALPRALLWSLVATRAGANDAFFESQSGACGTVVTWSSYHNRWSNVCDDSWGVDDATVFCRDAFGANYVASSAPCCSPYGAGSYGFYFDDVACAGTEDDLDACTHSTSHNCGSSEYAGACCEAVGPTAGTFTATSSCASSAGCGATVTVPLAGVDLFASATQRATVSATVRGDLENSDEYVDVAVASASATRCYGGLADCDATWADCVDGVDVLADVVASGSLSLSFDASAAVNYCDAYVEVRYVFKFACVAGAEPTGTKSVAFVDGTAAPSHACRGVVDANVCYEPEFHGDPGAWTFGDAVSVEASLRSDSGDTLRRADLGRVALAVAGDLRRPRRRRRNPWYVYGAVVNVTWRYTGALASLAGAPARVYLVAPDGSEALVAYDVPSPFAYAVDASVAAASGYAFRVADLANGVEGTSPGTFAVAASAPPTFSLPPTPAPTPAPTTPAPTTPSPSVATTPSPVAATPRPTFGGWEGDLLESCAKEYGVERCYASSSTWISPIGYVDYDGRMVLRKAGDLEYWALDDQWTHCQSLFADSAGEKKSEMRTRVMENVRGHLKTGLAKTHEIVCSSASGLTFAGAILVGFEAVTLHETMCFSQKTFEVRCPSLTARAFTLGLGMRLAGTVDPQTYWTSWEDLYGTDDTYPLDFAYACTPSLHLTPIVALTDWTRYCDIYWGGLRVGAMHQPFSLGLAIFAQVFSAGSLKLRDNYAVQAVYDQPSPHPTPSPTPRPSPAPTPSPSPAPTVSPTTGAPTLLGYTHPPTGTPTTAVPTTARPTATPTRDPTPKPTTSAPSPAPSAFPTSWCHFDEPAVWGDTTWDAGFAWAIEWRCAAPPGLVHLQLVRDGAGLQFIKLDVDAAEVTKVAWDISLDVEPSERYAIRMVDASDGALFVDSALFEIVGGAAAAASSSSGGGGGADLVEIVCFAVAAVAITAFTKYVERIQVDVTRDDGNVNYIAIALAMFDFFSDMQFAWTAFASERTAVSYIGLAMLVWVLVVMGANTLVLRSVKGRYPLDQIHMQKHPNAYALLHVVTATSTELLSIFPWRGPLGEGASAGFPDGPCIDAVEYSGMFEDVPQFVLQICVFVLGSNDDLDPTLVACAVFTVTNMIARVMMKSSQRGSAGLLQRAASVRNLGSGQKVSPEPAPAPAPAPKADAVKAANANAKAAAKAPALAPAPAPREKFAVGAKVKAKFNAHKGCTAYYAGKIATDHGDGTYDVDYDDGDAEQKVPADLIVRWSSSS</sequence>
<keyword evidence="1" id="KW-1015">Disulfide bond</keyword>
<feature type="signal peptide" evidence="4">
    <location>
        <begin position="1"/>
        <end position="18"/>
    </location>
</feature>
<dbReference type="Proteomes" id="UP001363151">
    <property type="component" value="Unassembled WGS sequence"/>
</dbReference>
<dbReference type="InterPro" id="IPR001190">
    <property type="entry name" value="SRCR"/>
</dbReference>
<organism evidence="6 7">
    <name type="scientific">Aureococcus anophagefferens</name>
    <name type="common">Harmful bloom alga</name>
    <dbReference type="NCBI Taxonomy" id="44056"/>
    <lineage>
        <taxon>Eukaryota</taxon>
        <taxon>Sar</taxon>
        <taxon>Stramenopiles</taxon>
        <taxon>Ochrophyta</taxon>
        <taxon>Pelagophyceae</taxon>
        <taxon>Pelagomonadales</taxon>
        <taxon>Pelagomonadaceae</taxon>
        <taxon>Aureococcus</taxon>
    </lineage>
</organism>
<feature type="transmembrane region" description="Helical" evidence="3">
    <location>
        <begin position="951"/>
        <end position="975"/>
    </location>
</feature>
<dbReference type="PROSITE" id="PS50287">
    <property type="entry name" value="SRCR_2"/>
    <property type="match status" value="1"/>
</dbReference>
<dbReference type="SUPFAM" id="SSF56487">
    <property type="entry name" value="SRCR-like"/>
    <property type="match status" value="1"/>
</dbReference>
<proteinExistence type="predicted"/>
<evidence type="ECO:0000256" key="2">
    <source>
        <dbReference type="SAM" id="MobiDB-lite"/>
    </source>
</evidence>
<dbReference type="PANTHER" id="PTHR24216">
    <property type="entry name" value="PAXILLIN-RELATED"/>
    <property type="match status" value="1"/>
</dbReference>
<dbReference type="InterPro" id="IPR036772">
    <property type="entry name" value="SRCR-like_dom_sf"/>
</dbReference>
<keyword evidence="3" id="KW-0812">Transmembrane</keyword>
<protein>
    <recommendedName>
        <fullName evidence="5">SRCR domain-containing protein</fullName>
    </recommendedName>
</protein>
<accession>A0ABR1FZI2</accession>
<comment type="caution">
    <text evidence="6">The sequence shown here is derived from an EMBL/GenBank/DDBJ whole genome shotgun (WGS) entry which is preliminary data.</text>
</comment>
<dbReference type="PANTHER" id="PTHR24216:SF65">
    <property type="entry name" value="PAXILLIN-LIKE PROTEIN 1"/>
    <property type="match status" value="1"/>
</dbReference>
<feature type="transmembrane region" description="Helical" evidence="3">
    <location>
        <begin position="1024"/>
        <end position="1044"/>
    </location>
</feature>
<gene>
    <name evidence="6" type="ORF">SO694_00070136</name>
</gene>
<feature type="region of interest" description="Disordered" evidence="2">
    <location>
        <begin position="434"/>
        <end position="471"/>
    </location>
</feature>
<feature type="chain" id="PRO_5046852840" description="SRCR domain-containing protein" evidence="4">
    <location>
        <begin position="19"/>
        <end position="1240"/>
    </location>
</feature>
<dbReference type="Gene3D" id="2.30.30.140">
    <property type="match status" value="1"/>
</dbReference>
<dbReference type="Gene3D" id="3.10.250.10">
    <property type="entry name" value="SRCR-like domain"/>
    <property type="match status" value="1"/>
</dbReference>
<evidence type="ECO:0000313" key="6">
    <source>
        <dbReference type="EMBL" id="KAK7241684.1"/>
    </source>
</evidence>
<feature type="compositionally biased region" description="Pro residues" evidence="2">
    <location>
        <begin position="721"/>
        <end position="745"/>
    </location>
</feature>
<dbReference type="Pfam" id="PF18359">
    <property type="entry name" value="Tudor_5"/>
    <property type="match status" value="1"/>
</dbReference>
<keyword evidence="4" id="KW-0732">Signal</keyword>
<reference evidence="6 7" key="1">
    <citation type="submission" date="2024-03" db="EMBL/GenBank/DDBJ databases">
        <title>Aureococcus anophagefferens CCMP1851 and Kratosvirus quantuckense: Draft genome of a second virus-susceptible host strain in the model system.</title>
        <authorList>
            <person name="Chase E."/>
            <person name="Truchon A.R."/>
            <person name="Schepens W."/>
            <person name="Wilhelm S.W."/>
        </authorList>
    </citation>
    <scope>NUCLEOTIDE SEQUENCE [LARGE SCALE GENOMIC DNA]</scope>
    <source>
        <strain evidence="6 7">CCMP1851</strain>
    </source>
</reference>
<dbReference type="InterPro" id="IPR041291">
    <property type="entry name" value="TUDOR_5"/>
</dbReference>
<keyword evidence="7" id="KW-1185">Reference proteome</keyword>
<dbReference type="EMBL" id="JBBJCI010000164">
    <property type="protein sequence ID" value="KAK7241684.1"/>
    <property type="molecule type" value="Genomic_DNA"/>
</dbReference>
<feature type="compositionally biased region" description="Low complexity" evidence="2">
    <location>
        <begin position="454"/>
        <end position="471"/>
    </location>
</feature>
<evidence type="ECO:0000259" key="5">
    <source>
        <dbReference type="PROSITE" id="PS50287"/>
    </source>
</evidence>
<evidence type="ECO:0000313" key="7">
    <source>
        <dbReference type="Proteomes" id="UP001363151"/>
    </source>
</evidence>
<evidence type="ECO:0000256" key="3">
    <source>
        <dbReference type="SAM" id="Phobius"/>
    </source>
</evidence>
<keyword evidence="3" id="KW-1133">Transmembrane helix</keyword>
<feature type="compositionally biased region" description="Low complexity" evidence="2">
    <location>
        <begin position="746"/>
        <end position="801"/>
    </location>
</feature>
<name>A0ABR1FZI2_AURAN</name>
<evidence type="ECO:0000256" key="4">
    <source>
        <dbReference type="SAM" id="SignalP"/>
    </source>
</evidence>
<feature type="transmembrane region" description="Helical" evidence="3">
    <location>
        <begin position="981"/>
        <end position="1003"/>
    </location>
</feature>